<dbReference type="InterPro" id="IPR011993">
    <property type="entry name" value="PH-like_dom_sf"/>
</dbReference>
<dbReference type="Pfam" id="PF00780">
    <property type="entry name" value="CNH"/>
    <property type="match status" value="1"/>
</dbReference>
<dbReference type="Pfam" id="PF25346">
    <property type="entry name" value="PH_MRCK"/>
    <property type="match status" value="1"/>
</dbReference>
<evidence type="ECO:0000256" key="6">
    <source>
        <dbReference type="SAM" id="Coils"/>
    </source>
</evidence>
<dbReference type="SUPFAM" id="SSF57997">
    <property type="entry name" value="Tropomyosin"/>
    <property type="match status" value="1"/>
</dbReference>
<dbReference type="Pfam" id="PF00130">
    <property type="entry name" value="C1_1"/>
    <property type="match status" value="1"/>
</dbReference>
<dbReference type="PROSITE" id="PS50003">
    <property type="entry name" value="PH_DOMAIN"/>
    <property type="match status" value="1"/>
</dbReference>
<dbReference type="InterPro" id="IPR050839">
    <property type="entry name" value="Rho-assoc_Ser/Thr_Kinase"/>
</dbReference>
<dbReference type="InterPro" id="IPR001849">
    <property type="entry name" value="PH_domain"/>
</dbReference>
<evidence type="ECO:0000313" key="11">
    <source>
        <dbReference type="EMBL" id="KAK2585486.1"/>
    </source>
</evidence>
<dbReference type="PANTHER" id="PTHR22988:SF71">
    <property type="entry name" value="CITRON RHO-INTERACTING KINASE"/>
    <property type="match status" value="1"/>
</dbReference>
<evidence type="ECO:0008006" key="13">
    <source>
        <dbReference type="Google" id="ProtNLM"/>
    </source>
</evidence>
<feature type="region of interest" description="Disordered" evidence="7">
    <location>
        <begin position="1163"/>
        <end position="1188"/>
    </location>
</feature>
<evidence type="ECO:0000256" key="7">
    <source>
        <dbReference type="SAM" id="MobiDB-lite"/>
    </source>
</evidence>
<dbReference type="Gene3D" id="2.30.29.30">
    <property type="entry name" value="Pleckstrin-homology domain (PH domain)/Phosphotyrosine-binding domain (PTB)"/>
    <property type="match status" value="1"/>
</dbReference>
<dbReference type="PROSITE" id="PS00479">
    <property type="entry name" value="ZF_DAG_PE_1"/>
    <property type="match status" value="1"/>
</dbReference>
<feature type="region of interest" description="Disordered" evidence="7">
    <location>
        <begin position="71"/>
        <end position="102"/>
    </location>
</feature>
<keyword evidence="2" id="KW-0479">Metal-binding</keyword>
<comment type="caution">
    <text evidence="11">The sequence shown here is derived from an EMBL/GenBank/DDBJ whole genome shotgun (WGS) entry which is preliminary data.</text>
</comment>
<dbReference type="SUPFAM" id="SSF57889">
    <property type="entry name" value="Cysteine-rich domain"/>
    <property type="match status" value="1"/>
</dbReference>
<dbReference type="SMART" id="SM00233">
    <property type="entry name" value="PH"/>
    <property type="match status" value="1"/>
</dbReference>
<dbReference type="Proteomes" id="UP001258017">
    <property type="component" value="Unassembled WGS sequence"/>
</dbReference>
<feature type="domain" description="Phorbol-ester/DAG-type" evidence="9">
    <location>
        <begin position="1093"/>
        <end position="1142"/>
    </location>
</feature>
<evidence type="ECO:0000256" key="5">
    <source>
        <dbReference type="ARBA" id="ARBA00048679"/>
    </source>
</evidence>
<feature type="compositionally biased region" description="Basic and acidic residues" evidence="7">
    <location>
        <begin position="71"/>
        <end position="80"/>
    </location>
</feature>
<dbReference type="PROSITE" id="PS50081">
    <property type="entry name" value="ZF_DAG_PE_2"/>
    <property type="match status" value="1"/>
</dbReference>
<dbReference type="InterPro" id="IPR002219">
    <property type="entry name" value="PKC_DAG/PE"/>
</dbReference>
<organism evidence="11 12">
    <name type="scientific">Odynerus spinipes</name>
    <dbReference type="NCBI Taxonomy" id="1348599"/>
    <lineage>
        <taxon>Eukaryota</taxon>
        <taxon>Metazoa</taxon>
        <taxon>Ecdysozoa</taxon>
        <taxon>Arthropoda</taxon>
        <taxon>Hexapoda</taxon>
        <taxon>Insecta</taxon>
        <taxon>Pterygota</taxon>
        <taxon>Neoptera</taxon>
        <taxon>Endopterygota</taxon>
        <taxon>Hymenoptera</taxon>
        <taxon>Apocrita</taxon>
        <taxon>Aculeata</taxon>
        <taxon>Vespoidea</taxon>
        <taxon>Vespidae</taxon>
        <taxon>Eumeninae</taxon>
        <taxon>Odynerus</taxon>
    </lineage>
</organism>
<evidence type="ECO:0000259" key="10">
    <source>
        <dbReference type="PROSITE" id="PS50219"/>
    </source>
</evidence>
<dbReference type="SMART" id="SM00109">
    <property type="entry name" value="C1"/>
    <property type="match status" value="1"/>
</dbReference>
<reference evidence="11" key="1">
    <citation type="submission" date="2021-08" db="EMBL/GenBank/DDBJ databases">
        <authorList>
            <person name="Misof B."/>
            <person name="Oliver O."/>
            <person name="Podsiadlowski L."/>
            <person name="Donath A."/>
            <person name="Peters R."/>
            <person name="Mayer C."/>
            <person name="Rust J."/>
            <person name="Gunkel S."/>
            <person name="Lesny P."/>
            <person name="Martin S."/>
            <person name="Oeyen J.P."/>
            <person name="Petersen M."/>
            <person name="Panagiotis P."/>
            <person name="Wilbrandt J."/>
            <person name="Tanja T."/>
        </authorList>
    </citation>
    <scope>NUCLEOTIDE SEQUENCE</scope>
    <source>
        <strain evidence="11">GBR_01_08_01A</strain>
        <tissue evidence="11">Thorax + abdomen</tissue>
    </source>
</reference>
<dbReference type="PROSITE" id="PS50219">
    <property type="entry name" value="CNH"/>
    <property type="match status" value="1"/>
</dbReference>
<comment type="catalytic activity">
    <reaction evidence="4">
        <text>L-threonyl-[protein] + ATP = O-phospho-L-threonyl-[protein] + ADP + H(+)</text>
        <dbReference type="Rhea" id="RHEA:46608"/>
        <dbReference type="Rhea" id="RHEA-COMP:11060"/>
        <dbReference type="Rhea" id="RHEA-COMP:11605"/>
        <dbReference type="ChEBI" id="CHEBI:15378"/>
        <dbReference type="ChEBI" id="CHEBI:30013"/>
        <dbReference type="ChEBI" id="CHEBI:30616"/>
        <dbReference type="ChEBI" id="CHEBI:61977"/>
        <dbReference type="ChEBI" id="CHEBI:456216"/>
        <dbReference type="EC" id="2.7.11.1"/>
    </reaction>
</comment>
<accession>A0AAD9RUH9</accession>
<name>A0AAD9RUH9_9HYME</name>
<dbReference type="GO" id="GO:0031032">
    <property type="term" value="P:actomyosin structure organization"/>
    <property type="evidence" value="ECO:0007669"/>
    <property type="project" value="TreeGrafter"/>
</dbReference>
<dbReference type="GO" id="GO:0046872">
    <property type="term" value="F:metal ion binding"/>
    <property type="evidence" value="ECO:0007669"/>
    <property type="project" value="UniProtKB-KW"/>
</dbReference>
<comment type="catalytic activity">
    <reaction evidence="5">
        <text>L-seryl-[protein] + ATP = O-phospho-L-seryl-[protein] + ADP + H(+)</text>
        <dbReference type="Rhea" id="RHEA:17989"/>
        <dbReference type="Rhea" id="RHEA-COMP:9863"/>
        <dbReference type="Rhea" id="RHEA-COMP:11604"/>
        <dbReference type="ChEBI" id="CHEBI:15378"/>
        <dbReference type="ChEBI" id="CHEBI:29999"/>
        <dbReference type="ChEBI" id="CHEBI:30616"/>
        <dbReference type="ChEBI" id="CHEBI:83421"/>
        <dbReference type="ChEBI" id="CHEBI:456216"/>
        <dbReference type="EC" id="2.7.11.1"/>
    </reaction>
</comment>
<dbReference type="PANTHER" id="PTHR22988">
    <property type="entry name" value="MYOTONIC DYSTROPHY S/T KINASE-RELATED"/>
    <property type="match status" value="1"/>
</dbReference>
<dbReference type="EMBL" id="JAIFRP010000021">
    <property type="protein sequence ID" value="KAK2585486.1"/>
    <property type="molecule type" value="Genomic_DNA"/>
</dbReference>
<evidence type="ECO:0000256" key="4">
    <source>
        <dbReference type="ARBA" id="ARBA00047899"/>
    </source>
</evidence>
<feature type="domain" description="CNH" evidence="10">
    <location>
        <begin position="1331"/>
        <end position="1625"/>
    </location>
</feature>
<feature type="coiled-coil region" evidence="6">
    <location>
        <begin position="300"/>
        <end position="327"/>
    </location>
</feature>
<dbReference type="SUPFAM" id="SSF50729">
    <property type="entry name" value="PH domain-like"/>
    <property type="match status" value="1"/>
</dbReference>
<dbReference type="GO" id="GO:0004674">
    <property type="term" value="F:protein serine/threonine kinase activity"/>
    <property type="evidence" value="ECO:0007669"/>
    <property type="project" value="UniProtKB-EC"/>
</dbReference>
<sequence>MDERATYYSCINVFYWLFQIYEGLVWSSLERITEMPEINLNINIMGEQQIENLARTTQDIDYPCNTKMLESSDKTKEKFKSPSTLQDGSKKKTFTSKLEASDKENSRLKQELADLKHINVVGTRTNLGDQRSFRKSPKLETKHLHEHTSEESSFEFKLSKHHLLQSDKYSKEKMELEMQLDHKKKEVQEKQKRILELQDRVREVAQLEYQLEEKVKRLEASNKERDKLERELVATRSELAAIKRTLELERQERRDLESKALALIKDAKRKWENAEKEKIIQLNKHIETQTTRITELCTSNNEMSSRLQRAECELETANAELHKLRTFQTQYKESLAKTRELSRQSVQGVETKLEEIATRSHNQISELRAKLDFEIARNTELETKLRNEQDSNHCRQSRLNVALELAQNELKDCQEQLRATQATIPVRETEIETLRKQLQDRTKQLENAQISEQTYANMQEQLERLKAENEQLKEQLETTKSDLNDTIINLEQNESLALNLEQATQDRAALQKRLQDSLEKEEEHLRKVGNLEELLKRLEQSVTKLEAENASLKKSGFLESGTNTVSTGNILEKNSQLQEQIQKLEQQLETLRESVASERQIARQAQMNLWKKEKELSDCNLDKRIALREVKTAEGKIKTLQDEKQKLVERLNNKTKEDEEKSKKLLKELDSAKTSLAEITKEASRNKQQADSAQRALTQANREIEELQSTSAALRREIDATRKQMRTYQDHIDSLSAENKRLSQSTTRSNEDKRELEVKIEKLEQEIDGYELNIELLKETCTVLEEQLTDYERLTSDHETRENMLIQDKMKLQKDLEAVETKLREIQTAQNEEKTLRLTAERNVQRLEAETTDIESERNSLIAQRDQYKKLAQELTEQVESLSSRYGDLECDLSEMRRALETARAEALVVKEESSQHLTSLHEMKEINYTLMNDLQNSIDQGQDLRFRISELENVLAEMRQFYQEREVKAESTRQQQTKLIDYLQLKLEECSKKKKTMCDKILGTKQKENIPPSGTSMPIGYRELENQLTKERAKVKSLTEQLLAYKAMHVSASAPSSPSSPEVKRPTTHVMETANDILNKRLSPQRIGHNIPHRFNVALPMRAGKCAACTDSIQFGKRAAICSECQIMTHLKCSLAVPATCGLPGDFTKQFRRTLKDSEESLSSLGGSVQTLSIDQPDKPDISRNVQSNESDCAMEGWVKLPARSKASWESKYMKLEGSHLCIYDHQPSSGMQPTHTLNLNDKDGFNIVEDIQQAEVIGTAKSDLPFIFRIESNSLTTCWPTSRLDIMALSQTDKKNWVKALKIVTSQYSSGKAVKSEKYQTILRLEKHQLDINCAVDLVEEKVLLLGAEEGLFSYCGAKSRTLTAIRGVKRVHQLSLHPHLDIAVMIAGENRQLVYCSLRQLKSNSLAAECSRPAINTKAVLTGSESCHFYQLQDIFLCAAFASYVILFKWVAEEDREGFIRIREFETPKPCSCAIFTKNRLIVGCNKFFQIDLNKYYVEEFPEEDDNSVKAALSGVAKLGIFPICVLNVSQKPSIVELLLCYNEFGVFVDENGHRTRSVDPTWNHLPFAFAYRKPYLFIIHFSSIEIVKLDAEAYTLSSKSPERTLVELTSIRYLGVTSSKGIYVAAVNSFLELLKIEGSSNIPDLNGSITSFDTSTQDDDSTSDFSFTSSLMEALDGQGKKVHFANVSKH</sequence>
<evidence type="ECO:0000256" key="3">
    <source>
        <dbReference type="ARBA" id="ARBA00022833"/>
    </source>
</evidence>
<dbReference type="InterPro" id="IPR046349">
    <property type="entry name" value="C1-like_sf"/>
</dbReference>
<evidence type="ECO:0000313" key="12">
    <source>
        <dbReference type="Proteomes" id="UP001258017"/>
    </source>
</evidence>
<keyword evidence="3" id="KW-0862">Zinc</keyword>
<evidence type="ECO:0000256" key="2">
    <source>
        <dbReference type="ARBA" id="ARBA00022723"/>
    </source>
</evidence>
<keyword evidence="12" id="KW-1185">Reference proteome</keyword>
<dbReference type="CDD" id="cd20814">
    <property type="entry name" value="CRIK"/>
    <property type="match status" value="1"/>
</dbReference>
<dbReference type="SMART" id="SM00036">
    <property type="entry name" value="CNH"/>
    <property type="match status" value="1"/>
</dbReference>
<evidence type="ECO:0000259" key="8">
    <source>
        <dbReference type="PROSITE" id="PS50003"/>
    </source>
</evidence>
<proteinExistence type="predicted"/>
<protein>
    <recommendedName>
        <fullName evidence="13">Citron Rho-interacting kinase</fullName>
    </recommendedName>
</protein>
<feature type="coiled-coil region" evidence="6">
    <location>
        <begin position="166"/>
        <end position="266"/>
    </location>
</feature>
<feature type="domain" description="PH" evidence="8">
    <location>
        <begin position="1193"/>
        <end position="1308"/>
    </location>
</feature>
<dbReference type="GO" id="GO:0005737">
    <property type="term" value="C:cytoplasm"/>
    <property type="evidence" value="ECO:0007669"/>
    <property type="project" value="TreeGrafter"/>
</dbReference>
<dbReference type="InterPro" id="IPR001180">
    <property type="entry name" value="CNH_dom"/>
</dbReference>
<dbReference type="InterPro" id="IPR057529">
    <property type="entry name" value="MRCK/ROCK_PH"/>
</dbReference>
<dbReference type="Gene3D" id="3.30.60.20">
    <property type="match status" value="1"/>
</dbReference>
<reference evidence="11" key="2">
    <citation type="journal article" date="2023" name="Commun. Biol.">
        <title>Intrasexual cuticular hydrocarbon dimorphism in a wasp sheds light on hydrocarbon biosynthesis genes in Hymenoptera.</title>
        <authorList>
            <person name="Moris V.C."/>
            <person name="Podsiadlowski L."/>
            <person name="Martin S."/>
            <person name="Oeyen J.P."/>
            <person name="Donath A."/>
            <person name="Petersen M."/>
            <person name="Wilbrandt J."/>
            <person name="Misof B."/>
            <person name="Liedtke D."/>
            <person name="Thamm M."/>
            <person name="Scheiner R."/>
            <person name="Schmitt T."/>
            <person name="Niehuis O."/>
        </authorList>
    </citation>
    <scope>NUCLEOTIDE SEQUENCE</scope>
    <source>
        <strain evidence="11">GBR_01_08_01A</strain>
    </source>
</reference>
<feature type="region of interest" description="Disordered" evidence="7">
    <location>
        <begin position="733"/>
        <end position="752"/>
    </location>
</feature>
<keyword evidence="6" id="KW-0175">Coiled coil</keyword>
<evidence type="ECO:0000256" key="1">
    <source>
        <dbReference type="ARBA" id="ARBA00022553"/>
    </source>
</evidence>
<keyword evidence="1" id="KW-0597">Phosphoprotein</keyword>
<evidence type="ECO:0000259" key="9">
    <source>
        <dbReference type="PROSITE" id="PS50081"/>
    </source>
</evidence>
<dbReference type="GO" id="GO:0005856">
    <property type="term" value="C:cytoskeleton"/>
    <property type="evidence" value="ECO:0007669"/>
    <property type="project" value="TreeGrafter"/>
</dbReference>
<gene>
    <name evidence="11" type="ORF">KPH14_010140</name>
</gene>